<dbReference type="InterPro" id="IPR007387">
    <property type="entry name" value="TRAP_DctQ"/>
</dbReference>
<evidence type="ECO:0000259" key="10">
    <source>
        <dbReference type="Pfam" id="PF04290"/>
    </source>
</evidence>
<feature type="transmembrane region" description="Helical" evidence="9">
    <location>
        <begin position="88"/>
        <end position="110"/>
    </location>
</feature>
<dbReference type="KEGG" id="surl:BI350_07990"/>
<feature type="transmembrane region" description="Helical" evidence="9">
    <location>
        <begin position="45"/>
        <end position="68"/>
    </location>
</feature>
<keyword evidence="2" id="KW-0813">Transport</keyword>
<feature type="transmembrane region" description="Helical" evidence="9">
    <location>
        <begin position="12"/>
        <end position="33"/>
    </location>
</feature>
<dbReference type="PANTHER" id="PTHR35011:SF4">
    <property type="entry name" value="SLL1102 PROTEIN"/>
    <property type="match status" value="1"/>
</dbReference>
<dbReference type="RefSeq" id="WP_075527612.1">
    <property type="nucleotide sequence ID" value="NZ_CP017560.1"/>
</dbReference>
<evidence type="ECO:0000256" key="1">
    <source>
        <dbReference type="ARBA" id="ARBA00004429"/>
    </source>
</evidence>
<evidence type="ECO:0000256" key="9">
    <source>
        <dbReference type="SAM" id="Phobius"/>
    </source>
</evidence>
<keyword evidence="6 9" id="KW-1133">Transmembrane helix</keyword>
<name>A0A1D8JFJ5_9BACL</name>
<keyword evidence="3" id="KW-1003">Cell membrane</keyword>
<evidence type="ECO:0000256" key="4">
    <source>
        <dbReference type="ARBA" id="ARBA00022519"/>
    </source>
</evidence>
<evidence type="ECO:0000256" key="7">
    <source>
        <dbReference type="ARBA" id="ARBA00023136"/>
    </source>
</evidence>
<keyword evidence="12" id="KW-1185">Reference proteome</keyword>
<proteinExistence type="inferred from homology"/>
<feature type="domain" description="Tripartite ATP-independent periplasmic transporters DctQ component" evidence="10">
    <location>
        <begin position="26"/>
        <end position="157"/>
    </location>
</feature>
<comment type="subcellular location">
    <subcellularLocation>
        <location evidence="1">Cell inner membrane</location>
        <topology evidence="1">Multi-pass membrane protein</topology>
    </subcellularLocation>
</comment>
<evidence type="ECO:0000256" key="5">
    <source>
        <dbReference type="ARBA" id="ARBA00022692"/>
    </source>
</evidence>
<evidence type="ECO:0000256" key="6">
    <source>
        <dbReference type="ARBA" id="ARBA00022989"/>
    </source>
</evidence>
<dbReference type="InterPro" id="IPR055348">
    <property type="entry name" value="DctQ"/>
</dbReference>
<dbReference type="GO" id="GO:0005886">
    <property type="term" value="C:plasma membrane"/>
    <property type="evidence" value="ECO:0007669"/>
    <property type="project" value="UniProtKB-SubCell"/>
</dbReference>
<evidence type="ECO:0000256" key="8">
    <source>
        <dbReference type="ARBA" id="ARBA00038436"/>
    </source>
</evidence>
<evidence type="ECO:0000256" key="2">
    <source>
        <dbReference type="ARBA" id="ARBA00022448"/>
    </source>
</evidence>
<accession>A0A1D8JFJ5</accession>
<organism evidence="11 12">
    <name type="scientific">Sporosarcina ureilytica</name>
    <dbReference type="NCBI Taxonomy" id="298596"/>
    <lineage>
        <taxon>Bacteria</taxon>
        <taxon>Bacillati</taxon>
        <taxon>Bacillota</taxon>
        <taxon>Bacilli</taxon>
        <taxon>Bacillales</taxon>
        <taxon>Caryophanaceae</taxon>
        <taxon>Sporosarcina</taxon>
    </lineage>
</organism>
<evidence type="ECO:0000313" key="12">
    <source>
        <dbReference type="Proteomes" id="UP000185746"/>
    </source>
</evidence>
<evidence type="ECO:0000256" key="3">
    <source>
        <dbReference type="ARBA" id="ARBA00022475"/>
    </source>
</evidence>
<comment type="similarity">
    <text evidence="8">Belongs to the TRAP transporter small permease family.</text>
</comment>
<reference evidence="11 12" key="1">
    <citation type="submission" date="2016-09" db="EMBL/GenBank/DDBJ databases">
        <title>Complete genome sequence of the Lysinibacillus sphaericus LMG 22257, a specie of Bacillus with ureolytic activity that can effectively biodeposit calcium carbonate.</title>
        <authorList>
            <person name="Yan W."/>
        </authorList>
    </citation>
    <scope>NUCLEOTIDE SEQUENCE [LARGE SCALE GENOMIC DNA]</scope>
    <source>
        <strain evidence="11 12">LMG 22257</strain>
    </source>
</reference>
<sequence length="168" mass="18990">MKKITNGIDAINLWVGRIGAWSVLALTLVIVFEVVSRRLLNSPTIWGYEVITMIYGFHFMIVAGYALLHKSLVSVDILYERFSPKMKAILDIATYLMLFFPFVITVLFVSYDQAIFSWSIQEKSSTLFGAPLYLTKTVIPIAFLLLALQGGSEVLKRIMILMKEGENT</sequence>
<dbReference type="AlphaFoldDB" id="A0A1D8JFJ5"/>
<dbReference type="PANTHER" id="PTHR35011">
    <property type="entry name" value="2,3-DIKETO-L-GULONATE TRAP TRANSPORTER SMALL PERMEASE PROTEIN YIAM"/>
    <property type="match status" value="1"/>
</dbReference>
<keyword evidence="5 9" id="KW-0812">Transmembrane</keyword>
<dbReference type="Proteomes" id="UP000185746">
    <property type="component" value="Chromosome"/>
</dbReference>
<feature type="transmembrane region" description="Helical" evidence="9">
    <location>
        <begin position="130"/>
        <end position="148"/>
    </location>
</feature>
<keyword evidence="4" id="KW-0997">Cell inner membrane</keyword>
<protein>
    <recommendedName>
        <fullName evidence="10">Tripartite ATP-independent periplasmic transporters DctQ component domain-containing protein</fullName>
    </recommendedName>
</protein>
<gene>
    <name evidence="11" type="ORF">BI350_07990</name>
</gene>
<keyword evidence="7 9" id="KW-0472">Membrane</keyword>
<dbReference type="EMBL" id="CP017560">
    <property type="protein sequence ID" value="AOV07481.1"/>
    <property type="molecule type" value="Genomic_DNA"/>
</dbReference>
<dbReference type="Pfam" id="PF04290">
    <property type="entry name" value="DctQ"/>
    <property type="match status" value="1"/>
</dbReference>
<evidence type="ECO:0000313" key="11">
    <source>
        <dbReference type="EMBL" id="AOV07481.1"/>
    </source>
</evidence>